<evidence type="ECO:0000256" key="9">
    <source>
        <dbReference type="ARBA" id="ARBA00023237"/>
    </source>
</evidence>
<comment type="subcellular location">
    <subcellularLocation>
        <location evidence="1 10">Cell outer membrane</location>
        <topology evidence="1 10">Multi-pass membrane protein</topology>
    </subcellularLocation>
</comment>
<gene>
    <name evidence="14" type="ORF">IOD40_19525</name>
</gene>
<name>A0ABS0SHX1_9HYPH</name>
<keyword evidence="15" id="KW-1185">Reference proteome</keyword>
<dbReference type="EMBL" id="JADGMQ010000024">
    <property type="protein sequence ID" value="MBI1622846.1"/>
    <property type="molecule type" value="Genomic_DNA"/>
</dbReference>
<accession>A0ABS0SHX1</accession>
<dbReference type="Pfam" id="PF00593">
    <property type="entry name" value="TonB_dep_Rec_b-barrel"/>
    <property type="match status" value="1"/>
</dbReference>
<dbReference type="Gene3D" id="2.40.170.20">
    <property type="entry name" value="TonB-dependent receptor, beta-barrel domain"/>
    <property type="match status" value="1"/>
</dbReference>
<dbReference type="InterPro" id="IPR012910">
    <property type="entry name" value="Plug_dom"/>
</dbReference>
<dbReference type="PANTHER" id="PTHR30069">
    <property type="entry name" value="TONB-DEPENDENT OUTER MEMBRANE RECEPTOR"/>
    <property type="match status" value="1"/>
</dbReference>
<evidence type="ECO:0000313" key="14">
    <source>
        <dbReference type="EMBL" id="MBI1622846.1"/>
    </source>
</evidence>
<evidence type="ECO:0000256" key="5">
    <source>
        <dbReference type="ARBA" id="ARBA00022729"/>
    </source>
</evidence>
<keyword evidence="2 10" id="KW-0813">Transport</keyword>
<keyword evidence="3 10" id="KW-1134">Transmembrane beta strand</keyword>
<evidence type="ECO:0000256" key="11">
    <source>
        <dbReference type="RuleBase" id="RU003357"/>
    </source>
</evidence>
<evidence type="ECO:0000259" key="12">
    <source>
        <dbReference type="Pfam" id="PF00593"/>
    </source>
</evidence>
<comment type="caution">
    <text evidence="14">The sequence shown here is derived from an EMBL/GenBank/DDBJ whole genome shotgun (WGS) entry which is preliminary data.</text>
</comment>
<dbReference type="SUPFAM" id="SSF56935">
    <property type="entry name" value="Porins"/>
    <property type="match status" value="1"/>
</dbReference>
<evidence type="ECO:0000256" key="4">
    <source>
        <dbReference type="ARBA" id="ARBA00022692"/>
    </source>
</evidence>
<dbReference type="PANTHER" id="PTHR30069:SF53">
    <property type="entry name" value="COLICIN I RECEPTOR-RELATED"/>
    <property type="match status" value="1"/>
</dbReference>
<keyword evidence="14" id="KW-0675">Receptor</keyword>
<keyword evidence="4 10" id="KW-0812">Transmembrane</keyword>
<keyword evidence="8 10" id="KW-0472">Membrane</keyword>
<dbReference type="PROSITE" id="PS52016">
    <property type="entry name" value="TONB_DEPENDENT_REC_3"/>
    <property type="match status" value="1"/>
</dbReference>
<dbReference type="Gene3D" id="2.170.130.10">
    <property type="entry name" value="TonB-dependent receptor, plug domain"/>
    <property type="match status" value="1"/>
</dbReference>
<dbReference type="CDD" id="cd01347">
    <property type="entry name" value="ligand_gated_channel"/>
    <property type="match status" value="1"/>
</dbReference>
<organism evidence="14 15">
    <name type="scientific">Aquamicrobium zhengzhouense</name>
    <dbReference type="NCBI Taxonomy" id="2781738"/>
    <lineage>
        <taxon>Bacteria</taxon>
        <taxon>Pseudomonadati</taxon>
        <taxon>Pseudomonadota</taxon>
        <taxon>Alphaproteobacteria</taxon>
        <taxon>Hyphomicrobiales</taxon>
        <taxon>Phyllobacteriaceae</taxon>
        <taxon>Aquamicrobium</taxon>
    </lineage>
</organism>
<evidence type="ECO:0000256" key="3">
    <source>
        <dbReference type="ARBA" id="ARBA00022452"/>
    </source>
</evidence>
<keyword evidence="6" id="KW-0406">Ion transport</keyword>
<evidence type="ECO:0000256" key="8">
    <source>
        <dbReference type="ARBA" id="ARBA00023136"/>
    </source>
</evidence>
<keyword evidence="5" id="KW-0732">Signal</keyword>
<protein>
    <submittedName>
        <fullName evidence="14">TonB-dependent receptor</fullName>
    </submittedName>
</protein>
<sequence length="584" mass="63709">MVTTPLRRETSLIRSTSSVSVLTAQDIERSAASDLPSLLRTVAGISTNGGMGSRAGVSIRGAKSSQTLILINGVNIKSATAGEGSVFNIPLDSIERIEVAKGAHSAQYGSDAIGGVINIITKSGANCGEDICTTLTTGISHPWGGHVGLRLDGTTQDGTTFSLGGRVIGTRGYNFTTPDNVATYEPDDDGFLQGSLDFRFDKELGWGAIYGAGTYARARTEYDDAGMWGGDAADNDLFSGKLGARIDHNEDWSSTIEFSGTLDAQTNFRKEIGYEDQFDSRRLGVLASTEKTFRIGEAAHTIVLGGEFIRESVDSSIAYEVTSRDLAAGFVQNSFELGALTVDAGLRYDHNEQFGDATTYNIGSSYELVPGLVARASYGTGFRAPTFNDLYYPGWSNPDLQPEESRTFEVGLRWQPTNDTSFDVALYQTRLRNFFNPLAGGGLVNVDAARIRGVEASIAHRFNERWHTALALDWRDPADLTTGLDLLRQERFKASLELGFRPIEQLSLNATLIYGGKRDDIDPTTFMRTTVPSYTTLDMTAIYDYDDRTQFKLSVENLFDKDYSTSAGYRSPGRTINVDFTRTF</sequence>
<evidence type="ECO:0000259" key="13">
    <source>
        <dbReference type="Pfam" id="PF07715"/>
    </source>
</evidence>
<proteinExistence type="inferred from homology"/>
<reference evidence="14 15" key="1">
    <citation type="submission" date="2020-10" db="EMBL/GenBank/DDBJ databases">
        <title>Aquamicrobium zhengzhouensis sp. nov., a exopolysaccharide producing bacterium isolated from farmland soil.</title>
        <authorList>
            <person name="Wang X."/>
        </authorList>
    </citation>
    <scope>NUCLEOTIDE SEQUENCE [LARGE SCALE GENOMIC DNA]</scope>
    <source>
        <strain evidence="15">cd-1</strain>
    </source>
</reference>
<comment type="similarity">
    <text evidence="10 11">Belongs to the TonB-dependent receptor family.</text>
</comment>
<dbReference type="InterPro" id="IPR037066">
    <property type="entry name" value="Plug_dom_sf"/>
</dbReference>
<evidence type="ECO:0000256" key="10">
    <source>
        <dbReference type="PROSITE-ProRule" id="PRU01360"/>
    </source>
</evidence>
<evidence type="ECO:0000256" key="6">
    <source>
        <dbReference type="ARBA" id="ARBA00023065"/>
    </source>
</evidence>
<keyword evidence="9 10" id="KW-0998">Cell outer membrane</keyword>
<dbReference type="Pfam" id="PF07715">
    <property type="entry name" value="Plug"/>
    <property type="match status" value="1"/>
</dbReference>
<evidence type="ECO:0000256" key="1">
    <source>
        <dbReference type="ARBA" id="ARBA00004571"/>
    </source>
</evidence>
<dbReference type="InterPro" id="IPR039426">
    <property type="entry name" value="TonB-dep_rcpt-like"/>
</dbReference>
<dbReference type="InterPro" id="IPR036942">
    <property type="entry name" value="Beta-barrel_TonB_sf"/>
</dbReference>
<evidence type="ECO:0000313" key="15">
    <source>
        <dbReference type="Proteomes" id="UP000601789"/>
    </source>
</evidence>
<keyword evidence="7 11" id="KW-0798">TonB box</keyword>
<feature type="domain" description="TonB-dependent receptor-like beta-barrel" evidence="12">
    <location>
        <begin position="200"/>
        <end position="558"/>
    </location>
</feature>
<evidence type="ECO:0000256" key="7">
    <source>
        <dbReference type="ARBA" id="ARBA00023077"/>
    </source>
</evidence>
<evidence type="ECO:0000256" key="2">
    <source>
        <dbReference type="ARBA" id="ARBA00022448"/>
    </source>
</evidence>
<dbReference type="Proteomes" id="UP000601789">
    <property type="component" value="Unassembled WGS sequence"/>
</dbReference>
<feature type="domain" description="TonB-dependent receptor plug" evidence="13">
    <location>
        <begin position="14"/>
        <end position="116"/>
    </location>
</feature>
<dbReference type="InterPro" id="IPR000531">
    <property type="entry name" value="Beta-barrel_TonB"/>
</dbReference>